<dbReference type="EMBL" id="JAVRRD010000010">
    <property type="protein sequence ID" value="KAK5054399.1"/>
    <property type="molecule type" value="Genomic_DNA"/>
</dbReference>
<feature type="compositionally biased region" description="Acidic residues" evidence="1">
    <location>
        <begin position="326"/>
        <end position="349"/>
    </location>
</feature>
<comment type="caution">
    <text evidence="2">The sequence shown here is derived from an EMBL/GenBank/DDBJ whole genome shotgun (WGS) entry which is preliminary data.</text>
</comment>
<feature type="compositionally biased region" description="Basic and acidic residues" evidence="1">
    <location>
        <begin position="90"/>
        <end position="104"/>
    </location>
</feature>
<feature type="compositionally biased region" description="Basic and acidic residues" evidence="1">
    <location>
        <begin position="69"/>
        <end position="84"/>
    </location>
</feature>
<accession>A0AAV9NCD2</accession>
<dbReference type="GeneID" id="89969510"/>
<sequence length="349" mass="38581">MAKAHKQAAEKPSFSAPAEPFEDSSELDDSSSDHEKKEQAKVVSKKSKKDKKKNKKERKEKKDKKAKKEKKEKTEKQEKNEKKEKKERKEKKDKSDAQEKDNSKDPSPVKSEVKSIAYEVPVESPEAAERREQKNKARRKREAEKKALAEATGKKLEGVQGATKVLAAGLKRKFDDPHSNVTFNSRLDAETQAIKRLRESLPSTRLSLVSQKLEQECGTEPTAMAVLVEAARETILDLARGQMNTMAGGATAQEGLSGAVLRMLNEQKGRLDKLESAVEKPKVVEIQVVKDTNTEVAGEVKDGDVESVHEVPSEEDTTEESSSGDSDSDDKDADNGTDEDDSESETGSD</sequence>
<evidence type="ECO:0000313" key="2">
    <source>
        <dbReference type="EMBL" id="KAK5054399.1"/>
    </source>
</evidence>
<protein>
    <recommendedName>
        <fullName evidence="4">Glutamic acid-rich protein</fullName>
    </recommendedName>
</protein>
<feature type="compositionally biased region" description="Basic residues" evidence="1">
    <location>
        <begin position="43"/>
        <end position="68"/>
    </location>
</feature>
<name>A0AAV9NCD2_9EURO</name>
<feature type="region of interest" description="Disordered" evidence="1">
    <location>
        <begin position="292"/>
        <end position="349"/>
    </location>
</feature>
<evidence type="ECO:0008006" key="4">
    <source>
        <dbReference type="Google" id="ProtNLM"/>
    </source>
</evidence>
<feature type="region of interest" description="Disordered" evidence="1">
    <location>
        <begin position="1"/>
        <end position="150"/>
    </location>
</feature>
<feature type="compositionally biased region" description="Basic and acidic residues" evidence="1">
    <location>
        <begin position="298"/>
        <end position="312"/>
    </location>
</feature>
<evidence type="ECO:0000256" key="1">
    <source>
        <dbReference type="SAM" id="MobiDB-lite"/>
    </source>
</evidence>
<dbReference type="AlphaFoldDB" id="A0AAV9NCD2"/>
<evidence type="ECO:0000313" key="3">
    <source>
        <dbReference type="Proteomes" id="UP001358417"/>
    </source>
</evidence>
<feature type="compositionally biased region" description="Basic and acidic residues" evidence="1">
    <location>
        <begin position="127"/>
        <end position="150"/>
    </location>
</feature>
<keyword evidence="3" id="KW-1185">Reference proteome</keyword>
<organism evidence="2 3">
    <name type="scientific">Exophiala bonariae</name>
    <dbReference type="NCBI Taxonomy" id="1690606"/>
    <lineage>
        <taxon>Eukaryota</taxon>
        <taxon>Fungi</taxon>
        <taxon>Dikarya</taxon>
        <taxon>Ascomycota</taxon>
        <taxon>Pezizomycotina</taxon>
        <taxon>Eurotiomycetes</taxon>
        <taxon>Chaetothyriomycetidae</taxon>
        <taxon>Chaetothyriales</taxon>
        <taxon>Herpotrichiellaceae</taxon>
        <taxon>Exophiala</taxon>
    </lineage>
</organism>
<proteinExistence type="predicted"/>
<feature type="compositionally biased region" description="Acidic residues" evidence="1">
    <location>
        <begin position="20"/>
        <end position="30"/>
    </location>
</feature>
<dbReference type="RefSeq" id="XP_064707172.1">
    <property type="nucleotide sequence ID" value="XM_064844914.1"/>
</dbReference>
<feature type="compositionally biased region" description="Basic and acidic residues" evidence="1">
    <location>
        <begin position="31"/>
        <end position="40"/>
    </location>
</feature>
<reference evidence="2 3" key="1">
    <citation type="submission" date="2023-08" db="EMBL/GenBank/DDBJ databases">
        <title>Black Yeasts Isolated from many extreme environments.</title>
        <authorList>
            <person name="Coleine C."/>
            <person name="Stajich J.E."/>
            <person name="Selbmann L."/>
        </authorList>
    </citation>
    <scope>NUCLEOTIDE SEQUENCE [LARGE SCALE GENOMIC DNA]</scope>
    <source>
        <strain evidence="2 3">CCFEE 5792</strain>
    </source>
</reference>
<dbReference type="Proteomes" id="UP001358417">
    <property type="component" value="Unassembled WGS sequence"/>
</dbReference>
<gene>
    <name evidence="2" type="ORF">LTR84_001289</name>
</gene>